<reference evidence="3" key="1">
    <citation type="submission" date="2023-06" db="EMBL/GenBank/DDBJ databases">
        <title>Survivors Of The Sea: Transcriptome response of Skeletonema marinoi to long-term dormancy.</title>
        <authorList>
            <person name="Pinder M.I.M."/>
            <person name="Kourtchenko O."/>
            <person name="Robertson E.K."/>
            <person name="Larsson T."/>
            <person name="Maumus F."/>
            <person name="Osuna-Cruz C.M."/>
            <person name="Vancaester E."/>
            <person name="Stenow R."/>
            <person name="Vandepoele K."/>
            <person name="Ploug H."/>
            <person name="Bruchert V."/>
            <person name="Godhe A."/>
            <person name="Topel M."/>
        </authorList>
    </citation>
    <scope>NUCLEOTIDE SEQUENCE</scope>
    <source>
        <strain evidence="3">R05AC</strain>
    </source>
</reference>
<keyword evidence="4" id="KW-1185">Reference proteome</keyword>
<keyword evidence="2" id="KW-0472">Membrane</keyword>
<dbReference type="PANTHER" id="PTHR20951:SF2">
    <property type="entry name" value="SPRY DOMAIN-CONTAINING PROTEIN 7"/>
    <property type="match status" value="1"/>
</dbReference>
<name>A0AAD8YBZ5_9STRA</name>
<feature type="compositionally biased region" description="Acidic residues" evidence="1">
    <location>
        <begin position="104"/>
        <end position="116"/>
    </location>
</feature>
<accession>A0AAD8YBZ5</accession>
<comment type="caution">
    <text evidence="3">The sequence shown here is derived from an EMBL/GenBank/DDBJ whole genome shotgun (WGS) entry which is preliminary data.</text>
</comment>
<feature type="region of interest" description="Disordered" evidence="1">
    <location>
        <begin position="85"/>
        <end position="116"/>
    </location>
</feature>
<protein>
    <submittedName>
        <fullName evidence="3">SPRY domain-containing protein</fullName>
    </submittedName>
</protein>
<evidence type="ECO:0000313" key="3">
    <source>
        <dbReference type="EMBL" id="KAK1743646.1"/>
    </source>
</evidence>
<sequence>MGACCSCFDAISGGKHSSQNGSSSTEMTSRNTRPKAASPLPHTDYHVPCPHPPFDFRGSPTGMAKIPIEQDAAYWEWHVDLPGLPRHPDDNGDENEDRMHSVNMDEDNDNNDDEDDPYALKFGVATRKDRHFYKSLENVEEEGDEASSRDDGTVLMRPIANLRHNDVIGVAVQQSDLPMIQFLLNGEPLPECTINRFRGTCCVWPIKCTERYIVISCVAKKLELSSYFELAGLTFLDRESSSNTPLSMASNDQCCAAQGSMGPWYDKMNKTFTIMLFANVINISSYIFVVSHVFATLKIPVRSLTSYLRRKTASFSICSIINHCSACGDVSSFTRGLTLSFGSDISAKFGPRLFEAFMCHESNIVDSSFIVAIYKALVYAASAYRNPRSIFLNLLEEYTSSNSDTRCDYKKLGDVLKIVSIAAVTNSEVGRTSGLLQDQLTKTCGGGSTRLTIVELEKALDSCPSIIDHFRLQLVNQMPSDDKIELLCALENESLGAFIEASKAIGTKRMHAFKMRSLLRCFDAWRMEVQLSHRVTKRRKKTALSAWNKEAQRLKMAKVLEEVSLVTGYTALMRRSFIRWRRLNAVKTEYNEFASVVISTKRLGVPLVTYAFLQRSSNVDWRILLGYLSR</sequence>
<feature type="transmembrane region" description="Helical" evidence="2">
    <location>
        <begin position="274"/>
        <end position="295"/>
    </location>
</feature>
<evidence type="ECO:0000256" key="1">
    <source>
        <dbReference type="SAM" id="MobiDB-lite"/>
    </source>
</evidence>
<dbReference type="InterPro" id="IPR035766">
    <property type="entry name" value="SPRYD7"/>
</dbReference>
<evidence type="ECO:0000313" key="4">
    <source>
        <dbReference type="Proteomes" id="UP001224775"/>
    </source>
</evidence>
<keyword evidence="2" id="KW-0812">Transmembrane</keyword>
<dbReference type="EMBL" id="JATAAI010000008">
    <property type="protein sequence ID" value="KAK1743646.1"/>
    <property type="molecule type" value="Genomic_DNA"/>
</dbReference>
<proteinExistence type="predicted"/>
<keyword evidence="2" id="KW-1133">Transmembrane helix</keyword>
<feature type="compositionally biased region" description="Polar residues" evidence="1">
    <location>
        <begin position="15"/>
        <end position="31"/>
    </location>
</feature>
<dbReference type="AlphaFoldDB" id="A0AAD8YBZ5"/>
<feature type="region of interest" description="Disordered" evidence="1">
    <location>
        <begin position="13"/>
        <end position="42"/>
    </location>
</feature>
<organism evidence="3 4">
    <name type="scientific">Skeletonema marinoi</name>
    <dbReference type="NCBI Taxonomy" id="267567"/>
    <lineage>
        <taxon>Eukaryota</taxon>
        <taxon>Sar</taxon>
        <taxon>Stramenopiles</taxon>
        <taxon>Ochrophyta</taxon>
        <taxon>Bacillariophyta</taxon>
        <taxon>Coscinodiscophyceae</taxon>
        <taxon>Thalassiosirophycidae</taxon>
        <taxon>Thalassiosirales</taxon>
        <taxon>Skeletonemataceae</taxon>
        <taxon>Skeletonema</taxon>
        <taxon>Skeletonema marinoi-dohrnii complex</taxon>
    </lineage>
</organism>
<gene>
    <name evidence="3" type="ORF">QTG54_005243</name>
</gene>
<evidence type="ECO:0000256" key="2">
    <source>
        <dbReference type="SAM" id="Phobius"/>
    </source>
</evidence>
<dbReference type="PANTHER" id="PTHR20951">
    <property type="entry name" value="C13ORF1 PROTEIN-RELATED"/>
    <property type="match status" value="1"/>
</dbReference>
<dbReference type="Proteomes" id="UP001224775">
    <property type="component" value="Unassembled WGS sequence"/>
</dbReference>